<dbReference type="Gene3D" id="3.40.50.2000">
    <property type="entry name" value="Glycogen Phosphorylase B"/>
    <property type="match status" value="1"/>
</dbReference>
<dbReference type="RefSeq" id="WP_379488571.1">
    <property type="nucleotide sequence ID" value="NZ_JBHLWK010000020.1"/>
</dbReference>
<keyword evidence="2" id="KW-1185">Reference proteome</keyword>
<evidence type="ECO:0008006" key="3">
    <source>
        <dbReference type="Google" id="ProtNLM"/>
    </source>
</evidence>
<organism evidence="1 2">
    <name type="scientific">Novosphingobium soli</name>
    <dbReference type="NCBI Taxonomy" id="574956"/>
    <lineage>
        <taxon>Bacteria</taxon>
        <taxon>Pseudomonadati</taxon>
        <taxon>Pseudomonadota</taxon>
        <taxon>Alphaproteobacteria</taxon>
        <taxon>Sphingomonadales</taxon>
        <taxon>Sphingomonadaceae</taxon>
        <taxon>Novosphingobium</taxon>
    </lineage>
</organism>
<evidence type="ECO:0000313" key="2">
    <source>
        <dbReference type="Proteomes" id="UP001589798"/>
    </source>
</evidence>
<dbReference type="EMBL" id="JBHLWK010000020">
    <property type="protein sequence ID" value="MFC0205838.1"/>
    <property type="molecule type" value="Genomic_DNA"/>
</dbReference>
<dbReference type="SUPFAM" id="SSF53756">
    <property type="entry name" value="UDP-Glycosyltransferase/glycogen phosphorylase"/>
    <property type="match status" value="1"/>
</dbReference>
<sequence>MTDDMLRWTEAMRAGRYEAAWSLAERAMRSRDPATRDDPSRPYHQRWVWDGRSCDAKRVLVRCYHGLGDTIQFARYLPLLARRAASVTVEVQPSLIPLLATLPGNARLVPFDPAHPLPPAECDIEIGELDRALRTAPPAVQGPYLKAPRALLPHGTLGLCYGSGDWDPERSIPAPLLEPLCGLAPCITLVAEPTALPVHNPAGCPLDMDVTASLVAGCALVITVDTMIAHLAGALGVPTWLLLKAEPDWRWNPGARSTPWYPAMRLYVQPQPGDWQSVIDTVVRDLTARADLMMER</sequence>
<accession>A0ABV6CZL9</accession>
<name>A0ABV6CZL9_9SPHN</name>
<protein>
    <recommendedName>
        <fullName evidence="3">Glycosyltransferase family 9 protein</fullName>
    </recommendedName>
</protein>
<comment type="caution">
    <text evidence="1">The sequence shown here is derived from an EMBL/GenBank/DDBJ whole genome shotgun (WGS) entry which is preliminary data.</text>
</comment>
<proteinExistence type="predicted"/>
<dbReference type="Proteomes" id="UP001589798">
    <property type="component" value="Unassembled WGS sequence"/>
</dbReference>
<reference evidence="1 2" key="1">
    <citation type="submission" date="2024-09" db="EMBL/GenBank/DDBJ databases">
        <authorList>
            <person name="Sun Q."/>
            <person name="Mori K."/>
        </authorList>
    </citation>
    <scope>NUCLEOTIDE SEQUENCE [LARGE SCALE GENOMIC DNA]</scope>
    <source>
        <strain evidence="1 2">CCM 7706</strain>
    </source>
</reference>
<gene>
    <name evidence="1" type="ORF">ACFFJC_16350</name>
</gene>
<evidence type="ECO:0000313" key="1">
    <source>
        <dbReference type="EMBL" id="MFC0205838.1"/>
    </source>
</evidence>